<dbReference type="EMBL" id="JBHUDL010000004">
    <property type="protein sequence ID" value="MFD1632511.1"/>
    <property type="molecule type" value="Genomic_DNA"/>
</dbReference>
<keyword evidence="1" id="KW-1133">Transmembrane helix</keyword>
<protein>
    <submittedName>
        <fullName evidence="2">Uncharacterized protein</fullName>
    </submittedName>
</protein>
<sequence>MSVRGVDVFHHLFLVILSALAGLVLYRFVTLLITDLPWPAALP</sequence>
<keyword evidence="1" id="KW-0472">Membrane</keyword>
<dbReference type="Proteomes" id="UP001597075">
    <property type="component" value="Unassembled WGS sequence"/>
</dbReference>
<feature type="transmembrane region" description="Helical" evidence="1">
    <location>
        <begin position="12"/>
        <end position="33"/>
    </location>
</feature>
<organism evidence="2 3">
    <name type="scientific">Haloplanus ruber</name>
    <dbReference type="NCBI Taxonomy" id="869892"/>
    <lineage>
        <taxon>Archaea</taxon>
        <taxon>Methanobacteriati</taxon>
        <taxon>Methanobacteriota</taxon>
        <taxon>Stenosarchaea group</taxon>
        <taxon>Halobacteria</taxon>
        <taxon>Halobacteriales</taxon>
        <taxon>Haloferacaceae</taxon>
        <taxon>Haloplanus</taxon>
    </lineage>
</organism>
<keyword evidence="1" id="KW-0812">Transmembrane</keyword>
<evidence type="ECO:0000313" key="3">
    <source>
        <dbReference type="Proteomes" id="UP001597075"/>
    </source>
</evidence>
<dbReference type="RefSeq" id="WP_256406194.1">
    <property type="nucleotide sequence ID" value="NZ_CP187151.1"/>
</dbReference>
<accession>A0ABD6CWU1</accession>
<comment type="caution">
    <text evidence="2">The sequence shown here is derived from an EMBL/GenBank/DDBJ whole genome shotgun (WGS) entry which is preliminary data.</text>
</comment>
<keyword evidence="3" id="KW-1185">Reference proteome</keyword>
<dbReference type="AlphaFoldDB" id="A0ABD6CWU1"/>
<evidence type="ECO:0000313" key="2">
    <source>
        <dbReference type="EMBL" id="MFD1632511.1"/>
    </source>
</evidence>
<name>A0ABD6CWU1_9EURY</name>
<evidence type="ECO:0000256" key="1">
    <source>
        <dbReference type="SAM" id="Phobius"/>
    </source>
</evidence>
<reference evidence="2 3" key="1">
    <citation type="journal article" date="2019" name="Int. J. Syst. Evol. Microbiol.">
        <title>The Global Catalogue of Microorganisms (GCM) 10K type strain sequencing project: providing services to taxonomists for standard genome sequencing and annotation.</title>
        <authorList>
            <consortium name="The Broad Institute Genomics Platform"/>
            <consortium name="The Broad Institute Genome Sequencing Center for Infectious Disease"/>
            <person name="Wu L."/>
            <person name="Ma J."/>
        </authorList>
    </citation>
    <scope>NUCLEOTIDE SEQUENCE [LARGE SCALE GENOMIC DNA]</scope>
    <source>
        <strain evidence="2 3">CGMCC 1.10594</strain>
    </source>
</reference>
<gene>
    <name evidence="2" type="ORF">ACFSBJ_01925</name>
</gene>
<proteinExistence type="predicted"/>